<keyword evidence="2" id="KW-0479">Metal-binding</keyword>
<accession>A0A5D5AGW0</accession>
<dbReference type="Proteomes" id="UP000324104">
    <property type="component" value="Unassembled WGS sequence"/>
</dbReference>
<dbReference type="GO" id="GO:0020037">
    <property type="term" value="F:heme binding"/>
    <property type="evidence" value="ECO:0007669"/>
    <property type="project" value="InterPro"/>
</dbReference>
<dbReference type="PROSITE" id="PS51725">
    <property type="entry name" value="ABM"/>
    <property type="match status" value="1"/>
</dbReference>
<dbReference type="Pfam" id="PF03992">
    <property type="entry name" value="ABM"/>
    <property type="match status" value="1"/>
</dbReference>
<comment type="caution">
    <text evidence="6">The sequence shown here is derived from an EMBL/GenBank/DDBJ whole genome shotgun (WGS) entry which is preliminary data.</text>
</comment>
<dbReference type="PANTHER" id="PTHR36843:SF1">
    <property type="entry name" value="COPROHEME DECARBOXYLASE"/>
    <property type="match status" value="1"/>
</dbReference>
<dbReference type="Pfam" id="PF06778">
    <property type="entry name" value="Chlor_dismutase"/>
    <property type="match status" value="1"/>
</dbReference>
<reference evidence="6 7" key="1">
    <citation type="submission" date="2019-08" db="EMBL/GenBank/DDBJ databases">
        <title>Archaea genome.</title>
        <authorList>
            <person name="Kajale S."/>
            <person name="Shouche Y."/>
            <person name="Deshpande N."/>
            <person name="Sharma A."/>
        </authorList>
    </citation>
    <scope>NUCLEOTIDE SEQUENCE [LARGE SCALE GENOMIC DNA]</scope>
    <source>
        <strain evidence="6 7">ESP3B_9</strain>
    </source>
</reference>
<keyword evidence="1" id="KW-0349">Heme</keyword>
<keyword evidence="3" id="KW-0408">Iron</keyword>
<evidence type="ECO:0000256" key="4">
    <source>
        <dbReference type="SAM" id="MobiDB-lite"/>
    </source>
</evidence>
<gene>
    <name evidence="6" type="ORF">FYC77_15410</name>
</gene>
<proteinExistence type="predicted"/>
<dbReference type="NCBIfam" id="NF007124">
    <property type="entry name" value="PRK09565.1"/>
    <property type="match status" value="2"/>
</dbReference>
<dbReference type="InterPro" id="IPR010644">
    <property type="entry name" value="ChdC/CLD"/>
</dbReference>
<dbReference type="InterPro" id="IPR011008">
    <property type="entry name" value="Dimeric_a/b-barrel"/>
</dbReference>
<protein>
    <submittedName>
        <fullName evidence="6">Heme-binding protein</fullName>
    </submittedName>
</protein>
<dbReference type="SUPFAM" id="SSF54909">
    <property type="entry name" value="Dimeric alpha+beta barrel"/>
    <property type="match status" value="2"/>
</dbReference>
<evidence type="ECO:0000259" key="5">
    <source>
        <dbReference type="PROSITE" id="PS51725"/>
    </source>
</evidence>
<sequence length="510" mass="56772">MDRRTPPQTEEGWYVLHDFRSIDWDAWRDAPERRRSQAIDEGIEYLAAAERLEDADAGDSATFSVLGHKADLLILHLRPTLADIDALERQFEHTAFAEFTERADSYVSVTEVSGYLSQEYFEEDSEVEETGIKRYIESRLEPEIPDAEFCSFYPMDKRRGPDHNWYELPFDERAEFLSNHGEIGKEYAGRVTQIISGSIGLDDFEWGVTLFSDDPTDVKELLYEMRFDPSSSRFAEFGRFLSARRFPAENLGAYLAGEPVPQNGAADAHGHPHGRSEGGQGHGSSGHSHGDGDSHGSDGDSDGGPHSGDSDVRSELEEAGIYAGKPHGEDVHAVVLYSAADPDELFEEVEGLRANFDHYDTHVKTAVYEPSEAGSSGGDGETGVVSLWETDRAANTAAGFLADLPEVVRQAGDDTEDSWGTMGMFYTVKSEHRDDFTDTFGDVAALLADMDGHRKTDLLVNRENEDDMFIASRWDSRGDAMEFFRSDAFSETVEFGRDVLADRPRHVFLA</sequence>
<evidence type="ECO:0000313" key="7">
    <source>
        <dbReference type="Proteomes" id="UP000324104"/>
    </source>
</evidence>
<evidence type="ECO:0000256" key="1">
    <source>
        <dbReference type="ARBA" id="ARBA00022617"/>
    </source>
</evidence>
<dbReference type="GO" id="GO:0046872">
    <property type="term" value="F:metal ion binding"/>
    <property type="evidence" value="ECO:0007669"/>
    <property type="project" value="UniProtKB-KW"/>
</dbReference>
<dbReference type="RefSeq" id="WP_149082390.1">
    <property type="nucleotide sequence ID" value="NZ_VTAW01000023.1"/>
</dbReference>
<dbReference type="EMBL" id="VTAW01000023">
    <property type="protein sequence ID" value="TYT61078.1"/>
    <property type="molecule type" value="Genomic_DNA"/>
</dbReference>
<dbReference type="Gene3D" id="3.30.70.1030">
    <property type="entry name" value="Apc35880, domain 1"/>
    <property type="match status" value="2"/>
</dbReference>
<dbReference type="InterPro" id="IPR007138">
    <property type="entry name" value="ABM_dom"/>
</dbReference>
<feature type="compositionally biased region" description="Basic and acidic residues" evidence="4">
    <location>
        <begin position="288"/>
        <end position="298"/>
    </location>
</feature>
<feature type="domain" description="ABM" evidence="5">
    <location>
        <begin position="420"/>
        <end position="508"/>
    </location>
</feature>
<feature type="region of interest" description="Disordered" evidence="4">
    <location>
        <begin position="257"/>
        <end position="314"/>
    </location>
</feature>
<organism evidence="6 7">
    <name type="scientific">Natrialba swarupiae</name>
    <dbReference type="NCBI Taxonomy" id="2448032"/>
    <lineage>
        <taxon>Archaea</taxon>
        <taxon>Methanobacteriati</taxon>
        <taxon>Methanobacteriota</taxon>
        <taxon>Stenosarchaea group</taxon>
        <taxon>Halobacteria</taxon>
        <taxon>Halobacteriales</taxon>
        <taxon>Natrialbaceae</taxon>
        <taxon>Natrialba</taxon>
    </lineage>
</organism>
<evidence type="ECO:0000256" key="2">
    <source>
        <dbReference type="ARBA" id="ARBA00022723"/>
    </source>
</evidence>
<evidence type="ECO:0000256" key="3">
    <source>
        <dbReference type="ARBA" id="ARBA00023004"/>
    </source>
</evidence>
<keyword evidence="7" id="KW-1185">Reference proteome</keyword>
<evidence type="ECO:0000313" key="6">
    <source>
        <dbReference type="EMBL" id="TYT61078.1"/>
    </source>
</evidence>
<name>A0A5D5AGW0_9EURY</name>
<dbReference type="NCBIfam" id="NF008913">
    <property type="entry name" value="PRK12276.1"/>
    <property type="match status" value="1"/>
</dbReference>
<dbReference type="AlphaFoldDB" id="A0A5D5AGW0"/>
<dbReference type="PANTHER" id="PTHR36843">
    <property type="entry name" value="HEME-DEPENDENT PEROXIDASE YWFI-RELATED"/>
    <property type="match status" value="1"/>
</dbReference>
<dbReference type="GO" id="GO:0016491">
    <property type="term" value="F:oxidoreductase activity"/>
    <property type="evidence" value="ECO:0007669"/>
    <property type="project" value="InterPro"/>
</dbReference>
<dbReference type="Gene3D" id="3.30.70.100">
    <property type="match status" value="1"/>
</dbReference>